<dbReference type="SUPFAM" id="SSF57850">
    <property type="entry name" value="RING/U-box"/>
    <property type="match status" value="1"/>
</dbReference>
<dbReference type="InterPro" id="IPR001841">
    <property type="entry name" value="Znf_RING"/>
</dbReference>
<dbReference type="GO" id="GO:0061630">
    <property type="term" value="F:ubiquitin protein ligase activity"/>
    <property type="evidence" value="ECO:0007669"/>
    <property type="project" value="UniProtKB-EC"/>
</dbReference>
<evidence type="ECO:0000256" key="11">
    <source>
        <dbReference type="ARBA" id="ARBA00025721"/>
    </source>
</evidence>
<evidence type="ECO:0000259" key="14">
    <source>
        <dbReference type="PROSITE" id="PS50089"/>
    </source>
</evidence>
<dbReference type="PANTHER" id="PTHR22996:SF0">
    <property type="entry name" value="RE60872P-RELATED"/>
    <property type="match status" value="1"/>
</dbReference>
<dbReference type="CDD" id="cd16789">
    <property type="entry name" value="mRING-HC-C3HC5_MGRN1-like"/>
    <property type="match status" value="1"/>
</dbReference>
<dbReference type="Pfam" id="PF13920">
    <property type="entry name" value="zf-C3HC4_3"/>
    <property type="match status" value="1"/>
</dbReference>
<organism evidence="15 16">
    <name type="scientific">Amphibalanus amphitrite</name>
    <name type="common">Striped barnacle</name>
    <name type="synonym">Balanus amphitrite</name>
    <dbReference type="NCBI Taxonomy" id="1232801"/>
    <lineage>
        <taxon>Eukaryota</taxon>
        <taxon>Metazoa</taxon>
        <taxon>Ecdysozoa</taxon>
        <taxon>Arthropoda</taxon>
        <taxon>Crustacea</taxon>
        <taxon>Multicrustacea</taxon>
        <taxon>Cirripedia</taxon>
        <taxon>Thoracica</taxon>
        <taxon>Thoracicalcarea</taxon>
        <taxon>Balanomorpha</taxon>
        <taxon>Balanoidea</taxon>
        <taxon>Balanidae</taxon>
        <taxon>Amphibalaninae</taxon>
        <taxon>Amphibalanus</taxon>
    </lineage>
</organism>
<evidence type="ECO:0000256" key="3">
    <source>
        <dbReference type="ARBA" id="ARBA00012483"/>
    </source>
</evidence>
<evidence type="ECO:0000256" key="9">
    <source>
        <dbReference type="ARBA" id="ARBA00022833"/>
    </source>
</evidence>
<evidence type="ECO:0000256" key="2">
    <source>
        <dbReference type="ARBA" id="ARBA00004906"/>
    </source>
</evidence>
<dbReference type="GO" id="GO:0016567">
    <property type="term" value="P:protein ubiquitination"/>
    <property type="evidence" value="ECO:0007669"/>
    <property type="project" value="TreeGrafter"/>
</dbReference>
<evidence type="ECO:0000313" key="15">
    <source>
        <dbReference type="EMBL" id="KAF0293996.1"/>
    </source>
</evidence>
<dbReference type="GO" id="GO:0008270">
    <property type="term" value="F:zinc ion binding"/>
    <property type="evidence" value="ECO:0007669"/>
    <property type="project" value="UniProtKB-KW"/>
</dbReference>
<keyword evidence="5" id="KW-0519">Myristate</keyword>
<evidence type="ECO:0000256" key="10">
    <source>
        <dbReference type="ARBA" id="ARBA00023288"/>
    </source>
</evidence>
<keyword evidence="6" id="KW-0479">Metal-binding</keyword>
<evidence type="ECO:0000256" key="5">
    <source>
        <dbReference type="ARBA" id="ARBA00022707"/>
    </source>
</evidence>
<dbReference type="InterPro" id="IPR045194">
    <property type="entry name" value="MGRN1/RNF157-like"/>
</dbReference>
<keyword evidence="7 12" id="KW-0863">Zinc-finger</keyword>
<keyword evidence="9" id="KW-0862">Zinc</keyword>
<reference evidence="15 16" key="1">
    <citation type="submission" date="2019-07" db="EMBL/GenBank/DDBJ databases">
        <title>Draft genome assembly of a fouling barnacle, Amphibalanus amphitrite (Darwin, 1854): The first reference genome for Thecostraca.</title>
        <authorList>
            <person name="Kim W."/>
        </authorList>
    </citation>
    <scope>NUCLEOTIDE SEQUENCE [LARGE SCALE GENOMIC DNA]</scope>
    <source>
        <strain evidence="15">SNU_AA5</strain>
        <tissue evidence="15">Soma without cirri and trophi</tissue>
    </source>
</reference>
<gene>
    <name evidence="15" type="primary">RNF157</name>
    <name evidence="15" type="ORF">FJT64_008276</name>
</gene>
<proteinExistence type="inferred from homology"/>
<name>A0A6A4VHR4_AMPAM</name>
<feature type="domain" description="RING-type" evidence="14">
    <location>
        <begin position="269"/>
        <end position="308"/>
    </location>
</feature>
<sequence>MGSLTSRQEGTTEELDAEHVHSYKYPPKSGNYFGTHFIMGGEKFETPQPEAYLFGENSDLNFLSSKPAQSPYALPPPNEPSKTLKSVVNIRKDSLRLVRLPTEADSPAGRQKFNIEFTFDSDVRCTITVHYFCTEEMTRHGLVYRPRDPGMSSETYSYKCGAAQTFCQPDHTFEPGLYSDAELSYNSDSELYPVVVVCTSEEGEEPHQCHVTTGVVDRLSDGSFMLKPLKQKQYIDGLVFLLQEIYGIENKLVDNKSVDEDTEDSGAECVICMSDLRDTLILPCRHLCVCNCCADHLRYQANNCPICRVLTIYWCLPVFPQGSDGIPAGYEPVTLVEALNGPISTGRDAAGSPPLPRPTSGPLRSREKGKREDGAGDDTEESLTEPRPATLGRKSSAASSTDSETSAARNSRLVTVIPIEHETHLQLEDYQDTEDEIIEDQCRPGHLAPPNTADTGDSDPSKRLGSYQDP</sequence>
<feature type="compositionally biased region" description="Low complexity" evidence="13">
    <location>
        <begin position="395"/>
        <end position="408"/>
    </location>
</feature>
<dbReference type="OrthoDB" id="10014838at2759"/>
<dbReference type="EMBL" id="VIIS01001710">
    <property type="protein sequence ID" value="KAF0293996.1"/>
    <property type="molecule type" value="Genomic_DNA"/>
</dbReference>
<comment type="caution">
    <text evidence="15">The sequence shown here is derived from an EMBL/GenBank/DDBJ whole genome shotgun (WGS) entry which is preliminary data.</text>
</comment>
<dbReference type="InterPro" id="IPR013083">
    <property type="entry name" value="Znf_RING/FYVE/PHD"/>
</dbReference>
<feature type="region of interest" description="Disordered" evidence="13">
    <location>
        <begin position="344"/>
        <end position="411"/>
    </location>
</feature>
<dbReference type="Pfam" id="PF26192">
    <property type="entry name" value="RNF157-like_N"/>
    <property type="match status" value="1"/>
</dbReference>
<dbReference type="AlphaFoldDB" id="A0A6A4VHR4"/>
<keyword evidence="10" id="KW-0449">Lipoprotein</keyword>
<keyword evidence="8" id="KW-0833">Ubl conjugation pathway</keyword>
<dbReference type="GO" id="GO:0005737">
    <property type="term" value="C:cytoplasm"/>
    <property type="evidence" value="ECO:0007669"/>
    <property type="project" value="TreeGrafter"/>
</dbReference>
<feature type="region of interest" description="Disordered" evidence="13">
    <location>
        <begin position="425"/>
        <end position="470"/>
    </location>
</feature>
<protein>
    <recommendedName>
        <fullName evidence="3">RING-type E3 ubiquitin transferase</fullName>
        <ecNumber evidence="3">2.3.2.27</ecNumber>
    </recommendedName>
</protein>
<feature type="compositionally biased region" description="Acidic residues" evidence="13">
    <location>
        <begin position="429"/>
        <end position="439"/>
    </location>
</feature>
<evidence type="ECO:0000256" key="1">
    <source>
        <dbReference type="ARBA" id="ARBA00000900"/>
    </source>
</evidence>
<comment type="catalytic activity">
    <reaction evidence="1">
        <text>S-ubiquitinyl-[E2 ubiquitin-conjugating enzyme]-L-cysteine + [acceptor protein]-L-lysine = [E2 ubiquitin-conjugating enzyme]-L-cysteine + N(6)-ubiquitinyl-[acceptor protein]-L-lysine.</text>
        <dbReference type="EC" id="2.3.2.27"/>
    </reaction>
</comment>
<keyword evidence="4" id="KW-0808">Transferase</keyword>
<dbReference type="InterPro" id="IPR058981">
    <property type="entry name" value="MGRN1/RNF157-like_N"/>
</dbReference>
<dbReference type="Proteomes" id="UP000440578">
    <property type="component" value="Unassembled WGS sequence"/>
</dbReference>
<dbReference type="PROSITE" id="PS50089">
    <property type="entry name" value="ZF_RING_2"/>
    <property type="match status" value="1"/>
</dbReference>
<evidence type="ECO:0000256" key="4">
    <source>
        <dbReference type="ARBA" id="ARBA00022679"/>
    </source>
</evidence>
<evidence type="ECO:0000256" key="12">
    <source>
        <dbReference type="PROSITE-ProRule" id="PRU00175"/>
    </source>
</evidence>
<dbReference type="PANTHER" id="PTHR22996">
    <property type="entry name" value="MAHOGUNIN"/>
    <property type="match status" value="1"/>
</dbReference>
<dbReference type="EC" id="2.3.2.27" evidence="3"/>
<evidence type="ECO:0000256" key="8">
    <source>
        <dbReference type="ARBA" id="ARBA00022786"/>
    </source>
</evidence>
<dbReference type="Gene3D" id="3.30.40.10">
    <property type="entry name" value="Zinc/RING finger domain, C3HC4 (zinc finger)"/>
    <property type="match status" value="1"/>
</dbReference>
<feature type="compositionally biased region" description="Basic and acidic residues" evidence="13">
    <location>
        <begin position="364"/>
        <end position="374"/>
    </location>
</feature>
<dbReference type="InterPro" id="IPR045195">
    <property type="entry name" value="LOG2-like_mRING_C3HC5"/>
</dbReference>
<keyword evidence="16" id="KW-1185">Reference proteome</keyword>
<evidence type="ECO:0000256" key="13">
    <source>
        <dbReference type="SAM" id="MobiDB-lite"/>
    </source>
</evidence>
<evidence type="ECO:0000313" key="16">
    <source>
        <dbReference type="Proteomes" id="UP000440578"/>
    </source>
</evidence>
<evidence type="ECO:0000256" key="6">
    <source>
        <dbReference type="ARBA" id="ARBA00022723"/>
    </source>
</evidence>
<accession>A0A6A4VHR4</accession>
<evidence type="ECO:0000256" key="7">
    <source>
        <dbReference type="ARBA" id="ARBA00022771"/>
    </source>
</evidence>
<feature type="region of interest" description="Disordered" evidence="13">
    <location>
        <begin position="1"/>
        <end position="21"/>
    </location>
</feature>
<comment type="pathway">
    <text evidence="2">Protein modification; protein ubiquitination.</text>
</comment>
<comment type="similarity">
    <text evidence="11">Belongs to the RING-type zinc finger family. LOG2 subfamily.</text>
</comment>